<dbReference type="InterPro" id="IPR033919">
    <property type="entry name" value="TSA/FSA_arc/bac"/>
</dbReference>
<dbReference type="PANTHER" id="PTHR10683:SF40">
    <property type="entry name" value="FRUCTOSE-6-PHOSPHATE ALDOLASE 1-RELATED"/>
    <property type="match status" value="1"/>
</dbReference>
<dbReference type="InterPro" id="IPR001585">
    <property type="entry name" value="TAL/FSA"/>
</dbReference>
<dbReference type="HAMAP" id="MF_00494">
    <property type="entry name" value="Transaldolase_3b"/>
    <property type="match status" value="1"/>
</dbReference>
<dbReference type="NCBIfam" id="TIGR00875">
    <property type="entry name" value="fsa_talC_mipB"/>
    <property type="match status" value="1"/>
</dbReference>
<accession>A0A501PNE9</accession>
<dbReference type="UniPathway" id="UPA00115">
    <property type="reaction ID" value="UER00414"/>
</dbReference>
<dbReference type="EMBL" id="VFIY01000005">
    <property type="protein sequence ID" value="TPD61622.1"/>
    <property type="molecule type" value="Genomic_DNA"/>
</dbReference>
<dbReference type="Gene3D" id="3.20.20.70">
    <property type="entry name" value="Aldolase class I"/>
    <property type="match status" value="1"/>
</dbReference>
<dbReference type="OrthoDB" id="9807051at2"/>
<dbReference type="CDD" id="cd00956">
    <property type="entry name" value="Transaldolase_FSA"/>
    <property type="match status" value="1"/>
</dbReference>
<dbReference type="InterPro" id="IPR018225">
    <property type="entry name" value="Transaldolase_AS"/>
</dbReference>
<dbReference type="PANTHER" id="PTHR10683">
    <property type="entry name" value="TRANSALDOLASE"/>
    <property type="match status" value="1"/>
</dbReference>
<dbReference type="RefSeq" id="WP_139939130.1">
    <property type="nucleotide sequence ID" value="NZ_JBHSYP010000003.1"/>
</dbReference>
<dbReference type="GO" id="GO:0005737">
    <property type="term" value="C:cytoplasm"/>
    <property type="evidence" value="ECO:0007669"/>
    <property type="project" value="UniProtKB-SubCell"/>
</dbReference>
<reference evidence="11" key="1">
    <citation type="submission" date="2019-06" db="EMBL/GenBank/DDBJ databases">
        <title>The complete genome of Emcibacter congregatus ZYLT.</title>
        <authorList>
            <person name="Zhao Z."/>
        </authorList>
    </citation>
    <scope>NUCLEOTIDE SEQUENCE [LARGE SCALE GENOMIC DNA]</scope>
    <source>
        <strain evidence="11">MCCC 1A06723</strain>
    </source>
</reference>
<dbReference type="GO" id="GO:0005975">
    <property type="term" value="P:carbohydrate metabolic process"/>
    <property type="evidence" value="ECO:0007669"/>
    <property type="project" value="InterPro"/>
</dbReference>
<keyword evidence="5 9" id="KW-0808">Transferase</keyword>
<evidence type="ECO:0000256" key="8">
    <source>
        <dbReference type="ARBA" id="ARBA00048810"/>
    </source>
</evidence>
<gene>
    <name evidence="10" type="primary">fsa</name>
    <name evidence="9" type="synonym">tal</name>
    <name evidence="10" type="ORF">FIV46_05275</name>
</gene>
<dbReference type="PROSITE" id="PS01054">
    <property type="entry name" value="TRANSALDOLASE_1"/>
    <property type="match status" value="1"/>
</dbReference>
<evidence type="ECO:0000256" key="3">
    <source>
        <dbReference type="ARBA" id="ARBA00005740"/>
    </source>
</evidence>
<comment type="similarity">
    <text evidence="3 9">Belongs to the transaldolase family. Type 3B subfamily.</text>
</comment>
<dbReference type="FunFam" id="3.20.20.70:FF:000018">
    <property type="entry name" value="Probable transaldolase"/>
    <property type="match status" value="1"/>
</dbReference>
<evidence type="ECO:0000256" key="5">
    <source>
        <dbReference type="ARBA" id="ARBA00022679"/>
    </source>
</evidence>
<comment type="subcellular location">
    <subcellularLocation>
        <location evidence="1 9">Cytoplasm</location>
    </subcellularLocation>
</comment>
<comment type="pathway">
    <text evidence="2 9">Carbohydrate degradation; pentose phosphate pathway; D-glyceraldehyde 3-phosphate and beta-D-fructose 6-phosphate from D-ribose 5-phosphate and D-xylulose 5-phosphate (non-oxidative stage): step 2/3.</text>
</comment>
<organism evidence="10 11">
    <name type="scientific">Emcibacter nanhaiensis</name>
    <dbReference type="NCBI Taxonomy" id="1505037"/>
    <lineage>
        <taxon>Bacteria</taxon>
        <taxon>Pseudomonadati</taxon>
        <taxon>Pseudomonadota</taxon>
        <taxon>Alphaproteobacteria</taxon>
        <taxon>Emcibacterales</taxon>
        <taxon>Emcibacteraceae</taxon>
        <taxon>Emcibacter</taxon>
    </lineage>
</organism>
<keyword evidence="7 9" id="KW-0704">Schiff base</keyword>
<comment type="function">
    <text evidence="9">Transaldolase is important for the balance of metabolites in the pentose-phosphate pathway.</text>
</comment>
<dbReference type="PROSITE" id="PS00958">
    <property type="entry name" value="TRANSALDOLASE_2"/>
    <property type="match status" value="1"/>
</dbReference>
<dbReference type="InterPro" id="IPR013785">
    <property type="entry name" value="Aldolase_TIM"/>
</dbReference>
<sequence length="217" mass="23735">MKFFLDTAEIDDIRELAASGLVDGVTTNPSLIMKSGRDIFEVTREICDVVDGPVSAEATALDYDGILREADKLYEISDQITLKVPLTVDGLKACKYFTSQGRMVNVTLCFSASQALLAAKAGATFISPFIGRHDDISQDGMALIEDIRVIYDNYDFSTQILVASIRHPLHVVDAARIGADVATIPPAVMHKLFKHPLTDNGLDAFLKDWEKTGQSIL</sequence>
<dbReference type="GO" id="GO:0016832">
    <property type="term" value="F:aldehyde-lyase activity"/>
    <property type="evidence" value="ECO:0007669"/>
    <property type="project" value="InterPro"/>
</dbReference>
<dbReference type="EC" id="2.2.1.2" evidence="9"/>
<dbReference type="AlphaFoldDB" id="A0A501PNE9"/>
<evidence type="ECO:0000313" key="11">
    <source>
        <dbReference type="Proteomes" id="UP000319148"/>
    </source>
</evidence>
<dbReference type="SUPFAM" id="SSF51569">
    <property type="entry name" value="Aldolase"/>
    <property type="match status" value="1"/>
</dbReference>
<keyword evidence="11" id="KW-1185">Reference proteome</keyword>
<evidence type="ECO:0000256" key="6">
    <source>
        <dbReference type="ARBA" id="ARBA00023126"/>
    </source>
</evidence>
<protein>
    <recommendedName>
        <fullName evidence="9">Probable transaldolase</fullName>
        <ecNumber evidence="9">2.2.1.2</ecNumber>
    </recommendedName>
</protein>
<evidence type="ECO:0000256" key="2">
    <source>
        <dbReference type="ARBA" id="ARBA00004857"/>
    </source>
</evidence>
<evidence type="ECO:0000256" key="9">
    <source>
        <dbReference type="HAMAP-Rule" id="MF_00494"/>
    </source>
</evidence>
<feature type="active site" description="Schiff-base intermediate with substrate" evidence="9">
    <location>
        <position position="83"/>
    </location>
</feature>
<comment type="caution">
    <text evidence="10">The sequence shown here is derived from an EMBL/GenBank/DDBJ whole genome shotgun (WGS) entry which is preliminary data.</text>
</comment>
<dbReference type="Proteomes" id="UP000319148">
    <property type="component" value="Unassembled WGS sequence"/>
</dbReference>
<evidence type="ECO:0000256" key="1">
    <source>
        <dbReference type="ARBA" id="ARBA00004496"/>
    </source>
</evidence>
<dbReference type="Pfam" id="PF00923">
    <property type="entry name" value="TAL_FSA"/>
    <property type="match status" value="1"/>
</dbReference>
<dbReference type="InterPro" id="IPR022999">
    <property type="entry name" value="Transaldolase_3B"/>
</dbReference>
<dbReference type="GO" id="GO:0004801">
    <property type="term" value="F:transaldolase activity"/>
    <property type="evidence" value="ECO:0007669"/>
    <property type="project" value="UniProtKB-UniRule"/>
</dbReference>
<evidence type="ECO:0000256" key="4">
    <source>
        <dbReference type="ARBA" id="ARBA00022490"/>
    </source>
</evidence>
<dbReference type="GO" id="GO:0042182">
    <property type="term" value="P:ketone catabolic process"/>
    <property type="evidence" value="ECO:0007669"/>
    <property type="project" value="UniProtKB-ARBA"/>
</dbReference>
<comment type="catalytic activity">
    <reaction evidence="8 9">
        <text>D-sedoheptulose 7-phosphate + D-glyceraldehyde 3-phosphate = D-erythrose 4-phosphate + beta-D-fructose 6-phosphate</text>
        <dbReference type="Rhea" id="RHEA:17053"/>
        <dbReference type="ChEBI" id="CHEBI:16897"/>
        <dbReference type="ChEBI" id="CHEBI:57483"/>
        <dbReference type="ChEBI" id="CHEBI:57634"/>
        <dbReference type="ChEBI" id="CHEBI:59776"/>
        <dbReference type="EC" id="2.2.1.2"/>
    </reaction>
</comment>
<dbReference type="GO" id="GO:0006098">
    <property type="term" value="P:pentose-phosphate shunt"/>
    <property type="evidence" value="ECO:0007669"/>
    <property type="project" value="UniProtKB-UniRule"/>
</dbReference>
<evidence type="ECO:0000313" key="10">
    <source>
        <dbReference type="EMBL" id="TPD61622.1"/>
    </source>
</evidence>
<evidence type="ECO:0000256" key="7">
    <source>
        <dbReference type="ARBA" id="ARBA00023270"/>
    </source>
</evidence>
<keyword evidence="6 9" id="KW-0570">Pentose shunt</keyword>
<dbReference type="InterPro" id="IPR004731">
    <property type="entry name" value="Transaldolase_3B/F6P_aldolase"/>
</dbReference>
<proteinExistence type="inferred from homology"/>
<keyword evidence="4 9" id="KW-0963">Cytoplasm</keyword>
<name>A0A501PNE9_9PROT</name>